<dbReference type="InterPro" id="IPR000504">
    <property type="entry name" value="RRM_dom"/>
</dbReference>
<reference evidence="4 5" key="1">
    <citation type="submission" date="2023-08" db="EMBL/GenBank/DDBJ databases">
        <title>A Necator americanus chromosomal reference genome.</title>
        <authorList>
            <person name="Ilik V."/>
            <person name="Petrzelkova K.J."/>
            <person name="Pardy F."/>
            <person name="Fuh T."/>
            <person name="Niatou-Singa F.S."/>
            <person name="Gouil Q."/>
            <person name="Baker L."/>
            <person name="Ritchie M.E."/>
            <person name="Jex A.R."/>
            <person name="Gazzola D."/>
            <person name="Li H."/>
            <person name="Toshio Fujiwara R."/>
            <person name="Zhan B."/>
            <person name="Aroian R.V."/>
            <person name="Pafco B."/>
            <person name="Schwarz E.M."/>
        </authorList>
    </citation>
    <scope>NUCLEOTIDE SEQUENCE [LARGE SCALE GENOMIC DNA]</scope>
    <source>
        <strain evidence="4 5">Aroian</strain>
        <tissue evidence="4">Whole animal</tissue>
    </source>
</reference>
<evidence type="ECO:0000259" key="3">
    <source>
        <dbReference type="PROSITE" id="PS50102"/>
    </source>
</evidence>
<comment type="caution">
    <text evidence="4">The sequence shown here is derived from an EMBL/GenBank/DDBJ whole genome shotgun (WGS) entry which is preliminary data.</text>
</comment>
<dbReference type="SUPFAM" id="SSF54928">
    <property type="entry name" value="RNA-binding domain, RBD"/>
    <property type="match status" value="1"/>
</dbReference>
<dbReference type="SMART" id="SM00360">
    <property type="entry name" value="RRM"/>
    <property type="match status" value="1"/>
</dbReference>
<sequence>MDCKVYVGGLPNDATSQEIEDAFYRFGRIRKVWVARRPPGFAFVEFEDSRDAEDAVKALDGSRICGVRARVEMSHGRGRGSGGGGGGYGGRRSSGLHSSVHRYPSHPSLPFTTAARCSKPRPSLLFSPPIDMQFAQHNTAASVRELVDSTSLHINSATLQIVTNTDLDRLVATVDDLAAVTAEAAHVRGAPFIEAVRLRMEIVVRAVDLVRLLRETTFSLFVSLLHRFCVYEPVTLFGT</sequence>
<organism evidence="4 5">
    <name type="scientific">Necator americanus</name>
    <name type="common">Human hookworm</name>
    <dbReference type="NCBI Taxonomy" id="51031"/>
    <lineage>
        <taxon>Eukaryota</taxon>
        <taxon>Metazoa</taxon>
        <taxon>Ecdysozoa</taxon>
        <taxon>Nematoda</taxon>
        <taxon>Chromadorea</taxon>
        <taxon>Rhabditida</taxon>
        <taxon>Rhabditina</taxon>
        <taxon>Rhabditomorpha</taxon>
        <taxon>Strongyloidea</taxon>
        <taxon>Ancylostomatidae</taxon>
        <taxon>Bunostominae</taxon>
        <taxon>Necator</taxon>
    </lineage>
</organism>
<dbReference type="CDD" id="cd12373">
    <property type="entry name" value="RRM_SRSF3_like"/>
    <property type="match status" value="1"/>
</dbReference>
<dbReference type="Pfam" id="PF00076">
    <property type="entry name" value="RRM_1"/>
    <property type="match status" value="1"/>
</dbReference>
<evidence type="ECO:0000313" key="4">
    <source>
        <dbReference type="EMBL" id="KAK6749560.1"/>
    </source>
</evidence>
<name>A0ABR1DGZ5_NECAM</name>
<accession>A0ABR1DGZ5</accession>
<feature type="domain" description="RRM" evidence="3">
    <location>
        <begin position="3"/>
        <end position="76"/>
    </location>
</feature>
<evidence type="ECO:0000256" key="2">
    <source>
        <dbReference type="SAM" id="MobiDB-lite"/>
    </source>
</evidence>
<dbReference type="InterPro" id="IPR012677">
    <property type="entry name" value="Nucleotide-bd_a/b_plait_sf"/>
</dbReference>
<proteinExistence type="predicted"/>
<protein>
    <recommendedName>
        <fullName evidence="3">RRM domain-containing protein</fullName>
    </recommendedName>
</protein>
<dbReference type="PANTHER" id="PTHR23147">
    <property type="entry name" value="SERINE/ARGININE RICH SPLICING FACTOR"/>
    <property type="match status" value="1"/>
</dbReference>
<keyword evidence="5" id="KW-1185">Reference proteome</keyword>
<evidence type="ECO:0000256" key="1">
    <source>
        <dbReference type="PROSITE-ProRule" id="PRU00176"/>
    </source>
</evidence>
<dbReference type="PROSITE" id="PS50102">
    <property type="entry name" value="RRM"/>
    <property type="match status" value="1"/>
</dbReference>
<evidence type="ECO:0000313" key="5">
    <source>
        <dbReference type="Proteomes" id="UP001303046"/>
    </source>
</evidence>
<gene>
    <name evidence="4" type="primary">Necator_chrIV.g15195</name>
    <name evidence="4" type="ORF">RB195_001900</name>
</gene>
<feature type="region of interest" description="Disordered" evidence="2">
    <location>
        <begin position="74"/>
        <end position="97"/>
    </location>
</feature>
<keyword evidence="1" id="KW-0694">RNA-binding</keyword>
<dbReference type="Proteomes" id="UP001303046">
    <property type="component" value="Unassembled WGS sequence"/>
</dbReference>
<dbReference type="EMBL" id="JAVFWL010000004">
    <property type="protein sequence ID" value="KAK6749560.1"/>
    <property type="molecule type" value="Genomic_DNA"/>
</dbReference>
<dbReference type="InterPro" id="IPR050907">
    <property type="entry name" value="SRSF"/>
</dbReference>
<dbReference type="Gene3D" id="3.30.70.330">
    <property type="match status" value="1"/>
</dbReference>
<dbReference type="InterPro" id="IPR035979">
    <property type="entry name" value="RBD_domain_sf"/>
</dbReference>
<feature type="compositionally biased region" description="Gly residues" evidence="2">
    <location>
        <begin position="79"/>
        <end position="92"/>
    </location>
</feature>